<sequence>MIFLIRHATPKIDYTSCDYKTAQLRLQDYNQTKDIEESEIAKFLITELFQQIKESNPVVYCSPVARAERTCQLLFSHVDDYIINPDLSEVGLKIFPLPLVKLKVRTWFLLSRIAWLLRLSGEAEKVKHAKRRSKRLLPQLEQGGNVAIVSHGYLMHYLKKRLVKNQFQSCAAFKHGCFTVEVWEKWKTS</sequence>
<dbReference type="Gene3D" id="3.40.50.1240">
    <property type="entry name" value="Phosphoglycerate mutase-like"/>
    <property type="match status" value="1"/>
</dbReference>
<reference evidence="1" key="1">
    <citation type="submission" date="2020-07" db="EMBL/GenBank/DDBJ databases">
        <title>A pangenomic view of the genus Pectobacterium provides insights into genome organization, phylogeny, and virulence.</title>
        <authorList>
            <person name="Jonkheer E."/>
            <person name="Brankovics B."/>
            <person name="Houwers I."/>
            <person name="Van Der Wolf J."/>
            <person name="Bonants P."/>
            <person name="Vreeburg R."/>
            <person name="Bollema R."/>
            <person name="De Haan J."/>
            <person name="Berke L."/>
            <person name="De Ridder D."/>
            <person name="Smit S."/>
            <person name="Van Der Lee T.A.J."/>
        </authorList>
    </citation>
    <scope>NUCLEOTIDE SEQUENCE</scope>
    <source>
        <strain evidence="1">NAK:433</strain>
    </source>
</reference>
<name>A0AAE2WBC9_9GAMM</name>
<evidence type="ECO:0000313" key="1">
    <source>
        <dbReference type="EMBL" id="MBN3050013.1"/>
    </source>
</evidence>
<gene>
    <name evidence="1" type="ORF">H4F45_00585</name>
</gene>
<comment type="caution">
    <text evidence="1">The sequence shown here is derived from an EMBL/GenBank/DDBJ whole genome shotgun (WGS) entry which is preliminary data.</text>
</comment>
<dbReference type="Proteomes" id="UP000768524">
    <property type="component" value="Unassembled WGS sequence"/>
</dbReference>
<dbReference type="EMBL" id="JACGEP010000002">
    <property type="protein sequence ID" value="MBN3050013.1"/>
    <property type="molecule type" value="Genomic_DNA"/>
</dbReference>
<dbReference type="InterPro" id="IPR013078">
    <property type="entry name" value="His_Pase_superF_clade-1"/>
</dbReference>
<dbReference type="AlphaFoldDB" id="A0AAE2WBC9"/>
<dbReference type="SUPFAM" id="SSF53254">
    <property type="entry name" value="Phosphoglycerate mutase-like"/>
    <property type="match status" value="1"/>
</dbReference>
<organism evidence="1 2">
    <name type="scientific">Pectobacterium brasiliense</name>
    <dbReference type="NCBI Taxonomy" id="180957"/>
    <lineage>
        <taxon>Bacteria</taxon>
        <taxon>Pseudomonadati</taxon>
        <taxon>Pseudomonadota</taxon>
        <taxon>Gammaproteobacteria</taxon>
        <taxon>Enterobacterales</taxon>
        <taxon>Pectobacteriaceae</taxon>
        <taxon>Pectobacterium</taxon>
    </lineage>
</organism>
<proteinExistence type="predicted"/>
<accession>A0AAE2WBC9</accession>
<dbReference type="InterPro" id="IPR029033">
    <property type="entry name" value="His_PPase_superfam"/>
</dbReference>
<evidence type="ECO:0000313" key="2">
    <source>
        <dbReference type="Proteomes" id="UP000768524"/>
    </source>
</evidence>
<dbReference type="RefSeq" id="WP_180785417.1">
    <property type="nucleotide sequence ID" value="NZ_JACDSF010000017.1"/>
</dbReference>
<protein>
    <submittedName>
        <fullName evidence="1">Histidine phosphatase family protein</fullName>
    </submittedName>
</protein>
<dbReference type="Pfam" id="PF00300">
    <property type="entry name" value="His_Phos_1"/>
    <property type="match status" value="1"/>
</dbReference>